<feature type="domain" description="Methyltransferase type 11" evidence="1">
    <location>
        <begin position="32"/>
        <end position="68"/>
    </location>
</feature>
<comment type="caution">
    <text evidence="2">The sequence shown here is derived from an EMBL/GenBank/DDBJ whole genome shotgun (WGS) entry which is preliminary data.</text>
</comment>
<dbReference type="Gene3D" id="3.40.50.150">
    <property type="entry name" value="Vaccinia Virus protein VP39"/>
    <property type="match status" value="1"/>
</dbReference>
<reference evidence="2" key="1">
    <citation type="submission" date="2023-10" db="EMBL/GenBank/DDBJ databases">
        <authorList>
            <person name="Chen Y."/>
            <person name="Shah S."/>
            <person name="Dougan E. K."/>
            <person name="Thang M."/>
            <person name="Chan C."/>
        </authorList>
    </citation>
    <scope>NUCLEOTIDE SEQUENCE [LARGE SCALE GENOMIC DNA]</scope>
</reference>
<accession>A0ABN9TGK0</accession>
<evidence type="ECO:0000313" key="3">
    <source>
        <dbReference type="Proteomes" id="UP001189429"/>
    </source>
</evidence>
<dbReference type="Pfam" id="PF08241">
    <property type="entry name" value="Methyltransf_11"/>
    <property type="match status" value="1"/>
</dbReference>
<sequence>MAARSFPEAGRNALRAGLPWSRLAIFRPDPWPFADGSFDCVVLAFLLHHVSGGDAGCGAVLREAARVAHGRVLVLEDQPGAAGSEAARRLAWRVTEEHFRPFGQDPAEWLAAVRPDEAWRRLFAEAGLEVRRARPVPGTLRHPVPHVAYELARQG</sequence>
<evidence type="ECO:0000259" key="1">
    <source>
        <dbReference type="Pfam" id="PF08241"/>
    </source>
</evidence>
<keyword evidence="3" id="KW-1185">Reference proteome</keyword>
<dbReference type="SUPFAM" id="SSF53335">
    <property type="entry name" value="S-adenosyl-L-methionine-dependent methyltransferases"/>
    <property type="match status" value="1"/>
</dbReference>
<gene>
    <name evidence="2" type="ORF">PCOR1329_LOCUS38926</name>
</gene>
<evidence type="ECO:0000313" key="2">
    <source>
        <dbReference type="EMBL" id="CAK0844994.1"/>
    </source>
</evidence>
<protein>
    <recommendedName>
        <fullName evidence="1">Methyltransferase type 11 domain-containing protein</fullName>
    </recommendedName>
</protein>
<dbReference type="EMBL" id="CAUYUJ010014707">
    <property type="protein sequence ID" value="CAK0844994.1"/>
    <property type="molecule type" value="Genomic_DNA"/>
</dbReference>
<proteinExistence type="predicted"/>
<organism evidence="2 3">
    <name type="scientific">Prorocentrum cordatum</name>
    <dbReference type="NCBI Taxonomy" id="2364126"/>
    <lineage>
        <taxon>Eukaryota</taxon>
        <taxon>Sar</taxon>
        <taxon>Alveolata</taxon>
        <taxon>Dinophyceae</taxon>
        <taxon>Prorocentrales</taxon>
        <taxon>Prorocentraceae</taxon>
        <taxon>Prorocentrum</taxon>
    </lineage>
</organism>
<dbReference type="InterPro" id="IPR013216">
    <property type="entry name" value="Methyltransf_11"/>
</dbReference>
<dbReference type="InterPro" id="IPR029063">
    <property type="entry name" value="SAM-dependent_MTases_sf"/>
</dbReference>
<dbReference type="Proteomes" id="UP001189429">
    <property type="component" value="Unassembled WGS sequence"/>
</dbReference>
<name>A0ABN9TGK0_9DINO</name>